<protein>
    <recommendedName>
        <fullName evidence="4">Secreted protein</fullName>
    </recommendedName>
</protein>
<feature type="chain" id="PRO_5046603718" description="Secreted protein" evidence="1">
    <location>
        <begin position="25"/>
        <end position="129"/>
    </location>
</feature>
<evidence type="ECO:0000313" key="3">
    <source>
        <dbReference type="Proteomes" id="UP001055337"/>
    </source>
</evidence>
<keyword evidence="1" id="KW-0732">Signal</keyword>
<dbReference type="EMBL" id="CP092362">
    <property type="protein sequence ID" value="ULN42437.1"/>
    <property type="molecule type" value="Genomic_DNA"/>
</dbReference>
<evidence type="ECO:0008006" key="4">
    <source>
        <dbReference type="Google" id="ProtNLM"/>
    </source>
</evidence>
<accession>A0ABY3TU03</accession>
<evidence type="ECO:0000313" key="2">
    <source>
        <dbReference type="EMBL" id="ULN42437.1"/>
    </source>
</evidence>
<proteinExistence type="predicted"/>
<reference evidence="2" key="1">
    <citation type="submission" date="2022-08" db="EMBL/GenBank/DDBJ databases">
        <title>Whole genome sequencing of non-tuberculosis mycobacteria type-strains.</title>
        <authorList>
            <person name="Igarashi Y."/>
            <person name="Osugi A."/>
            <person name="Mitarai S."/>
        </authorList>
    </citation>
    <scope>NUCLEOTIDE SEQUENCE</scope>
    <source>
        <strain evidence="2">JCM 16369</strain>
    </source>
</reference>
<evidence type="ECO:0000256" key="1">
    <source>
        <dbReference type="SAM" id="SignalP"/>
    </source>
</evidence>
<dbReference type="RefSeq" id="WP_240178859.1">
    <property type="nucleotide sequence ID" value="NZ_CP092362.2"/>
</dbReference>
<organism evidence="2 3">
    <name type="scientific">Mycolicibacterium crocinum</name>
    <dbReference type="NCBI Taxonomy" id="388459"/>
    <lineage>
        <taxon>Bacteria</taxon>
        <taxon>Bacillati</taxon>
        <taxon>Actinomycetota</taxon>
        <taxon>Actinomycetes</taxon>
        <taxon>Mycobacteriales</taxon>
        <taxon>Mycobacteriaceae</taxon>
        <taxon>Mycolicibacterium</taxon>
    </lineage>
</organism>
<dbReference type="Proteomes" id="UP001055337">
    <property type="component" value="Chromosome"/>
</dbReference>
<feature type="signal peptide" evidence="1">
    <location>
        <begin position="1"/>
        <end position="24"/>
    </location>
</feature>
<sequence length="129" mass="13044">MYRFISSIAAAVALAGSLAPAAAADTLGTPCTEWMKVSADAVTGEKLFCAAPPGTGDNALAWTGWSMGAWGDAPAVGPVGSPCSAPDYAYGLSSDGYVVWCYSSGQVLLPGSTGYVPAASPRVWSLYSP</sequence>
<name>A0ABY3TU03_9MYCO</name>
<gene>
    <name evidence="2" type="ORF">MI149_04770</name>
</gene>
<keyword evidence="3" id="KW-1185">Reference proteome</keyword>